<gene>
    <name evidence="2" type="ORF">EVAR_40945_1</name>
</gene>
<evidence type="ECO:0000256" key="1">
    <source>
        <dbReference type="SAM" id="MobiDB-lite"/>
    </source>
</evidence>
<comment type="caution">
    <text evidence="2">The sequence shown here is derived from an EMBL/GenBank/DDBJ whole genome shotgun (WGS) entry which is preliminary data.</text>
</comment>
<dbReference type="EMBL" id="BGZK01000733">
    <property type="protein sequence ID" value="GBP58376.1"/>
    <property type="molecule type" value="Genomic_DNA"/>
</dbReference>
<proteinExistence type="predicted"/>
<dbReference type="Proteomes" id="UP000299102">
    <property type="component" value="Unassembled WGS sequence"/>
</dbReference>
<dbReference type="AlphaFoldDB" id="A0A4C1X3R3"/>
<accession>A0A4C1X3R3</accession>
<evidence type="ECO:0000313" key="3">
    <source>
        <dbReference type="Proteomes" id="UP000299102"/>
    </source>
</evidence>
<organism evidence="2 3">
    <name type="scientific">Eumeta variegata</name>
    <name type="common">Bagworm moth</name>
    <name type="synonym">Eumeta japonica</name>
    <dbReference type="NCBI Taxonomy" id="151549"/>
    <lineage>
        <taxon>Eukaryota</taxon>
        <taxon>Metazoa</taxon>
        <taxon>Ecdysozoa</taxon>
        <taxon>Arthropoda</taxon>
        <taxon>Hexapoda</taxon>
        <taxon>Insecta</taxon>
        <taxon>Pterygota</taxon>
        <taxon>Neoptera</taxon>
        <taxon>Endopterygota</taxon>
        <taxon>Lepidoptera</taxon>
        <taxon>Glossata</taxon>
        <taxon>Ditrysia</taxon>
        <taxon>Tineoidea</taxon>
        <taxon>Psychidae</taxon>
        <taxon>Oiketicinae</taxon>
        <taxon>Eumeta</taxon>
    </lineage>
</organism>
<evidence type="ECO:0000313" key="2">
    <source>
        <dbReference type="EMBL" id="GBP58376.1"/>
    </source>
</evidence>
<sequence>MNVRPRSKLGVSTSEDASPPLRPPCTAHVLKRATTSAFTDLAQYRPKAGEGGICISTSIGIESETGIRIMMGVDHR</sequence>
<name>A0A4C1X3R3_EUMVA</name>
<keyword evidence="3" id="KW-1185">Reference proteome</keyword>
<feature type="region of interest" description="Disordered" evidence="1">
    <location>
        <begin position="1"/>
        <end position="25"/>
    </location>
</feature>
<reference evidence="2 3" key="1">
    <citation type="journal article" date="2019" name="Commun. Biol.">
        <title>The bagworm genome reveals a unique fibroin gene that provides high tensile strength.</title>
        <authorList>
            <person name="Kono N."/>
            <person name="Nakamura H."/>
            <person name="Ohtoshi R."/>
            <person name="Tomita M."/>
            <person name="Numata K."/>
            <person name="Arakawa K."/>
        </authorList>
    </citation>
    <scope>NUCLEOTIDE SEQUENCE [LARGE SCALE GENOMIC DNA]</scope>
</reference>
<protein>
    <submittedName>
        <fullName evidence="2">Uncharacterized protein</fullName>
    </submittedName>
</protein>